<evidence type="ECO:0000256" key="2">
    <source>
        <dbReference type="ARBA" id="ARBA00022679"/>
    </source>
</evidence>
<dbReference type="PANTHER" id="PTHR37984:SF15">
    <property type="entry name" value="INTEGRASE CATALYTIC DOMAIN-CONTAINING PROTEIN"/>
    <property type="match status" value="1"/>
</dbReference>
<keyword evidence="3" id="KW-0548">Nucleotidyltransferase</keyword>
<dbReference type="GO" id="GO:0004519">
    <property type="term" value="F:endonuclease activity"/>
    <property type="evidence" value="ECO:0007669"/>
    <property type="project" value="UniProtKB-KW"/>
</dbReference>
<evidence type="ECO:0000256" key="6">
    <source>
        <dbReference type="ARBA" id="ARBA00022801"/>
    </source>
</evidence>
<dbReference type="AlphaFoldDB" id="A0A1X7VXK7"/>
<organism evidence="9">
    <name type="scientific">Amphimedon queenslandica</name>
    <name type="common">Sponge</name>
    <dbReference type="NCBI Taxonomy" id="400682"/>
    <lineage>
        <taxon>Eukaryota</taxon>
        <taxon>Metazoa</taxon>
        <taxon>Porifera</taxon>
        <taxon>Demospongiae</taxon>
        <taxon>Heteroscleromorpha</taxon>
        <taxon>Haplosclerida</taxon>
        <taxon>Niphatidae</taxon>
        <taxon>Amphimedon</taxon>
    </lineage>
</organism>
<dbReference type="InterPro" id="IPR043128">
    <property type="entry name" value="Rev_trsase/Diguanyl_cyclase"/>
</dbReference>
<evidence type="ECO:0000256" key="7">
    <source>
        <dbReference type="ARBA" id="ARBA00022918"/>
    </source>
</evidence>
<dbReference type="OrthoDB" id="10051637at2759"/>
<dbReference type="Pfam" id="PF00078">
    <property type="entry name" value="RVT_1"/>
    <property type="match status" value="1"/>
</dbReference>
<dbReference type="PANTHER" id="PTHR37984">
    <property type="entry name" value="PROTEIN CBG26694"/>
    <property type="match status" value="1"/>
</dbReference>
<dbReference type="CDD" id="cd01647">
    <property type="entry name" value="RT_LTR"/>
    <property type="match status" value="1"/>
</dbReference>
<keyword evidence="4" id="KW-0540">Nuclease</keyword>
<protein>
    <recommendedName>
        <fullName evidence="8">Reverse transcriptase domain-containing protein</fullName>
    </recommendedName>
</protein>
<proteinExistence type="predicted"/>
<evidence type="ECO:0000256" key="1">
    <source>
        <dbReference type="ARBA" id="ARBA00022670"/>
    </source>
</evidence>
<dbReference type="SUPFAM" id="SSF56672">
    <property type="entry name" value="DNA/RNA polymerases"/>
    <property type="match status" value="1"/>
</dbReference>
<keyword evidence="7" id="KW-0695">RNA-directed DNA polymerase</keyword>
<dbReference type="OMA" id="HINGQCI"/>
<dbReference type="Gene3D" id="3.30.70.270">
    <property type="match status" value="1"/>
</dbReference>
<dbReference type="InterPro" id="IPR043502">
    <property type="entry name" value="DNA/RNA_pol_sf"/>
</dbReference>
<accession>A0A1X7VXK7</accession>
<dbReference type="InterPro" id="IPR000477">
    <property type="entry name" value="RT_dom"/>
</dbReference>
<dbReference type="eggNOG" id="KOG0017">
    <property type="taxonomic scope" value="Eukaryota"/>
</dbReference>
<keyword evidence="6" id="KW-0378">Hydrolase</keyword>
<evidence type="ECO:0000256" key="3">
    <source>
        <dbReference type="ARBA" id="ARBA00022695"/>
    </source>
</evidence>
<keyword evidence="1" id="KW-0645">Protease</keyword>
<dbReference type="GO" id="GO:0003964">
    <property type="term" value="F:RNA-directed DNA polymerase activity"/>
    <property type="evidence" value="ECO:0007669"/>
    <property type="project" value="UniProtKB-KW"/>
</dbReference>
<dbReference type="GO" id="GO:0006508">
    <property type="term" value="P:proteolysis"/>
    <property type="evidence" value="ECO:0007669"/>
    <property type="project" value="UniProtKB-KW"/>
</dbReference>
<reference evidence="9" key="1">
    <citation type="submission" date="2017-05" db="UniProtKB">
        <authorList>
            <consortium name="EnsemblMetazoa"/>
        </authorList>
    </citation>
    <scope>IDENTIFICATION</scope>
</reference>
<dbReference type="GO" id="GO:0008233">
    <property type="term" value="F:peptidase activity"/>
    <property type="evidence" value="ECO:0007669"/>
    <property type="project" value="UniProtKB-KW"/>
</dbReference>
<name>A0A1X7VXK7_AMPQE</name>
<dbReference type="FunFam" id="3.10.10.10:FF:000007">
    <property type="entry name" value="Retrovirus-related Pol polyprotein from transposon 17.6-like Protein"/>
    <property type="match status" value="1"/>
</dbReference>
<evidence type="ECO:0000256" key="5">
    <source>
        <dbReference type="ARBA" id="ARBA00022759"/>
    </source>
</evidence>
<evidence type="ECO:0000259" key="8">
    <source>
        <dbReference type="Pfam" id="PF00078"/>
    </source>
</evidence>
<dbReference type="InParanoid" id="A0A1X7VXK7"/>
<evidence type="ECO:0000313" key="9">
    <source>
        <dbReference type="EnsemblMetazoa" id="Aqu2.1.44631_001"/>
    </source>
</evidence>
<dbReference type="InterPro" id="IPR050951">
    <property type="entry name" value="Retrovirus_Pol_polyprotein"/>
</dbReference>
<keyword evidence="2" id="KW-0808">Transferase</keyword>
<keyword evidence="5" id="KW-0255">Endonuclease</keyword>
<dbReference type="EnsemblMetazoa" id="Aqu2.1.44631_001">
    <property type="protein sequence ID" value="Aqu2.1.44631_001"/>
    <property type="gene ID" value="Aqu2.1.44631"/>
</dbReference>
<feature type="domain" description="Reverse transcriptase" evidence="8">
    <location>
        <begin position="2"/>
        <end position="108"/>
    </location>
</feature>
<sequence>MVPKPNGDWRPCGDYKAVNAVTLPDRYPIPHIQDFANSLHGCTIFSKIDLVQVYYQIPVHPDDIRKTAVTTPFGLFEFVRMPFGFGNNSNLPKIYRQAFNEAKTPLAEATYLSYPKHNALTSVMTDASDVAVGAALQQYINGHCLIFLTKALPSRTKFTTDIRHINGQCIPVADALSRVKLNNLGLTSPAIVDYQAMAMSQQEEDFLAQTSSDSSLCLQSVPLQYTSGTIVCNMSTGKPRPFSQTVFKSLHSLSHPGIKATQRLGIHTAGKEELKCSAAELVYGTSLRLPSEFFSPSQSDFTNSETYITKLKSVMGTLSPVPT</sequence>
<evidence type="ECO:0000256" key="4">
    <source>
        <dbReference type="ARBA" id="ARBA00022722"/>
    </source>
</evidence>
<dbReference type="Gene3D" id="3.10.10.10">
    <property type="entry name" value="HIV Type 1 Reverse Transcriptase, subunit A, domain 1"/>
    <property type="match status" value="1"/>
</dbReference>